<dbReference type="Gene3D" id="3.30.559.10">
    <property type="entry name" value="Chloramphenicol acetyltransferase-like domain"/>
    <property type="match status" value="1"/>
</dbReference>
<feature type="domain" description="Condensation" evidence="2">
    <location>
        <begin position="39"/>
        <end position="457"/>
    </location>
</feature>
<name>A0A7W7QFU0_9PSEU</name>
<dbReference type="AlphaFoldDB" id="A0A7W7QFU0"/>
<dbReference type="PANTHER" id="PTHR45527">
    <property type="entry name" value="NONRIBOSOMAL PEPTIDE SYNTHETASE"/>
    <property type="match status" value="1"/>
</dbReference>
<dbReference type="GO" id="GO:0005737">
    <property type="term" value="C:cytoplasm"/>
    <property type="evidence" value="ECO:0007669"/>
    <property type="project" value="TreeGrafter"/>
</dbReference>
<dbReference type="PANTHER" id="PTHR45527:SF1">
    <property type="entry name" value="FATTY ACID SYNTHASE"/>
    <property type="match status" value="1"/>
</dbReference>
<dbReference type="Proteomes" id="UP000520767">
    <property type="component" value="Unassembled WGS sequence"/>
</dbReference>
<dbReference type="Pfam" id="PF00668">
    <property type="entry name" value="Condensation"/>
    <property type="match status" value="1"/>
</dbReference>
<dbReference type="InterPro" id="IPR023213">
    <property type="entry name" value="CAT-like_dom_sf"/>
</dbReference>
<dbReference type="GO" id="GO:0008610">
    <property type="term" value="P:lipid biosynthetic process"/>
    <property type="evidence" value="ECO:0007669"/>
    <property type="project" value="UniProtKB-ARBA"/>
</dbReference>
<dbReference type="EMBL" id="JACHJQ010000017">
    <property type="protein sequence ID" value="MBB4912842.1"/>
    <property type="molecule type" value="Genomic_DNA"/>
</dbReference>
<accession>A0A7W7QFU0</accession>
<evidence type="ECO:0000313" key="3">
    <source>
        <dbReference type="EMBL" id="MBB4912842.1"/>
    </source>
</evidence>
<dbReference type="InterPro" id="IPR001242">
    <property type="entry name" value="Condensation_dom"/>
</dbReference>
<proteinExistence type="predicted"/>
<comment type="caution">
    <text evidence="3">The sequence shown here is derived from an EMBL/GenBank/DDBJ whole genome shotgun (WGS) entry which is preliminary data.</text>
</comment>
<evidence type="ECO:0000256" key="1">
    <source>
        <dbReference type="SAM" id="MobiDB-lite"/>
    </source>
</evidence>
<dbReference type="GO" id="GO:0031177">
    <property type="term" value="F:phosphopantetheine binding"/>
    <property type="evidence" value="ECO:0007669"/>
    <property type="project" value="TreeGrafter"/>
</dbReference>
<dbReference type="RefSeq" id="WP_221465100.1">
    <property type="nucleotide sequence ID" value="NZ_JACHJQ010000017.1"/>
</dbReference>
<evidence type="ECO:0000313" key="4">
    <source>
        <dbReference type="Proteomes" id="UP000520767"/>
    </source>
</evidence>
<protein>
    <recommendedName>
        <fullName evidence="2">Condensation domain-containing protein</fullName>
    </recommendedName>
</protein>
<dbReference type="SUPFAM" id="SSF52777">
    <property type="entry name" value="CoA-dependent acyltransferases"/>
    <property type="match status" value="2"/>
</dbReference>
<dbReference type="Gene3D" id="3.30.559.30">
    <property type="entry name" value="Nonribosomal peptide synthetase, condensation domain"/>
    <property type="match status" value="1"/>
</dbReference>
<dbReference type="GO" id="GO:0003824">
    <property type="term" value="F:catalytic activity"/>
    <property type="evidence" value="ECO:0007669"/>
    <property type="project" value="InterPro"/>
</dbReference>
<evidence type="ECO:0000259" key="2">
    <source>
        <dbReference type="Pfam" id="PF00668"/>
    </source>
</evidence>
<gene>
    <name evidence="3" type="ORF">FHR82_009116</name>
</gene>
<reference evidence="3 4" key="1">
    <citation type="submission" date="2020-08" db="EMBL/GenBank/DDBJ databases">
        <title>Genomic Encyclopedia of Type Strains, Phase III (KMG-III): the genomes of soil and plant-associated and newly described type strains.</title>
        <authorList>
            <person name="Whitman W."/>
        </authorList>
    </citation>
    <scope>NUCLEOTIDE SEQUENCE [LARGE SCALE GENOMIC DNA]</scope>
    <source>
        <strain evidence="3 4">CECT 8960</strain>
    </source>
</reference>
<dbReference type="GO" id="GO:0043041">
    <property type="term" value="P:amino acid activation for nonribosomal peptide biosynthetic process"/>
    <property type="evidence" value="ECO:0007669"/>
    <property type="project" value="TreeGrafter"/>
</dbReference>
<organism evidence="3 4">
    <name type="scientific">Actinophytocola algeriensis</name>
    <dbReference type="NCBI Taxonomy" id="1768010"/>
    <lineage>
        <taxon>Bacteria</taxon>
        <taxon>Bacillati</taxon>
        <taxon>Actinomycetota</taxon>
        <taxon>Actinomycetes</taxon>
        <taxon>Pseudonocardiales</taxon>
        <taxon>Pseudonocardiaceae</taxon>
    </lineage>
</organism>
<keyword evidence="4" id="KW-1185">Reference proteome</keyword>
<sequence length="460" mass="51309">MTIDATEMPAQSESDSGRIPLSYNQEFLSVFDEGNEVGPFGPFYHLAYGWRIRGHVDVECLRSALDSVVQRHEALRTLVTRGADGYQTVHPSGPPRLEVRDLPGTDPADRHRVAEELLIELECGPLRSDELPLLQAVLARFDDNDAVLALFAHHTAVDGMSMHVLIRDLSRTYARLRGHDLPALPEVSQYQEYVVWERERFADAKIARSRDYWREALQGAEFAAFTADRPKSASGEKKSAVRRLRVDDDLTGAVLDLARDTRCSVFMVMTAVYNVFLNRMLDITDVVVFTVSSGRGQARFQETVGGFFNPMPLRTDVAGCASFRDVLVRTRRTCLGAYSNQIPFAQVMADSPGLGRPFLADDVSVHGFQVFQFPEVMNAEVVGDVELTEIRRVLPQDLGSDLPDGALWTFDVDTANQDMLGCLQYNTNLFDEATIDTVVDTFVRVLRTLVTDPDAPLTIS</sequence>
<feature type="region of interest" description="Disordered" evidence="1">
    <location>
        <begin position="85"/>
        <end position="105"/>
    </location>
</feature>
<dbReference type="GO" id="GO:0044550">
    <property type="term" value="P:secondary metabolite biosynthetic process"/>
    <property type="evidence" value="ECO:0007669"/>
    <property type="project" value="TreeGrafter"/>
</dbReference>